<dbReference type="PROSITE" id="PS50222">
    <property type="entry name" value="EF_HAND_2"/>
    <property type="match status" value="1"/>
</dbReference>
<dbReference type="SUPFAM" id="SSF47473">
    <property type="entry name" value="EF-hand"/>
    <property type="match status" value="1"/>
</dbReference>
<reference evidence="2" key="1">
    <citation type="submission" date="2021-01" db="EMBL/GenBank/DDBJ databases">
        <authorList>
            <person name="Corre E."/>
            <person name="Pelletier E."/>
            <person name="Niang G."/>
            <person name="Scheremetjew M."/>
            <person name="Finn R."/>
            <person name="Kale V."/>
            <person name="Holt S."/>
            <person name="Cochrane G."/>
            <person name="Meng A."/>
            <person name="Brown T."/>
            <person name="Cohen L."/>
        </authorList>
    </citation>
    <scope>NUCLEOTIDE SEQUENCE</scope>
    <source>
        <strain evidence="2">CCMP325</strain>
    </source>
</reference>
<name>A0A7S0HLG8_9CRYP</name>
<protein>
    <recommendedName>
        <fullName evidence="1">EF-hand domain-containing protein</fullName>
    </recommendedName>
</protein>
<dbReference type="AlphaFoldDB" id="A0A7S0HLG8"/>
<accession>A0A7S0HLG8</accession>
<feature type="domain" description="EF-hand" evidence="1">
    <location>
        <begin position="144"/>
        <end position="179"/>
    </location>
</feature>
<sequence length="382" mass="42718">MSDLHSRPESRGNASTLPDSFVRQRRLGNTQVLEFVLRQVLQQDGAVNTLEMLSNLEDDKGFIPSLQLKAMLIDLNPNEDDMEKINVCIAALDKSGAGQVDWERLRRLIARLKHGVVTSNEKPLSSQKLPLTELLGIIQPKLGSMFRSAQQAMTFFDKNRTGFLDPIQFRMLLEQLQVDVQEEEMEGLLKLLITNSIAMVDVSMLVRGFFGQSDRILSLANQSSSAMLLMPAPKNTGAETQEASNDFPSRLDMNAIAQHIRKQWRQSYPMPCSAGPVRVSFYDDVASHKLSSDVNVIPLARPRTAMELRLDEEINDTLAHIPVRVSLRPHGNTFQRSQATNTAKTRSYVRLGDSKSSRSSSNFTTTYGTSFDILSNSSGRVF</sequence>
<evidence type="ECO:0000313" key="2">
    <source>
        <dbReference type="EMBL" id="CAD8488148.1"/>
    </source>
</evidence>
<dbReference type="EMBL" id="HBEO01018565">
    <property type="protein sequence ID" value="CAD8488148.1"/>
    <property type="molecule type" value="Transcribed_RNA"/>
</dbReference>
<organism evidence="2">
    <name type="scientific">Hanusia phi</name>
    <dbReference type="NCBI Taxonomy" id="3032"/>
    <lineage>
        <taxon>Eukaryota</taxon>
        <taxon>Cryptophyceae</taxon>
        <taxon>Pyrenomonadales</taxon>
        <taxon>Geminigeraceae</taxon>
        <taxon>Hanusia</taxon>
    </lineage>
</organism>
<dbReference type="InterPro" id="IPR002048">
    <property type="entry name" value="EF_hand_dom"/>
</dbReference>
<proteinExistence type="predicted"/>
<evidence type="ECO:0000259" key="1">
    <source>
        <dbReference type="PROSITE" id="PS50222"/>
    </source>
</evidence>
<dbReference type="InterPro" id="IPR011992">
    <property type="entry name" value="EF-hand-dom_pair"/>
</dbReference>
<dbReference type="Gene3D" id="1.10.238.10">
    <property type="entry name" value="EF-hand"/>
    <property type="match status" value="1"/>
</dbReference>
<gene>
    <name evidence="2" type="ORF">HPHI1048_LOCUS12670</name>
</gene>
<dbReference type="GO" id="GO:0005509">
    <property type="term" value="F:calcium ion binding"/>
    <property type="evidence" value="ECO:0007669"/>
    <property type="project" value="InterPro"/>
</dbReference>